<gene>
    <name evidence="1" type="ORF">OVA965_LOCUS9874</name>
    <name evidence="2" type="ORF">TMI583_LOCUS9870</name>
</gene>
<evidence type="ECO:0000313" key="2">
    <source>
        <dbReference type="EMBL" id="CAF3685931.1"/>
    </source>
</evidence>
<proteinExistence type="predicted"/>
<organism evidence="2 3">
    <name type="scientific">Didymodactylos carnosus</name>
    <dbReference type="NCBI Taxonomy" id="1234261"/>
    <lineage>
        <taxon>Eukaryota</taxon>
        <taxon>Metazoa</taxon>
        <taxon>Spiralia</taxon>
        <taxon>Gnathifera</taxon>
        <taxon>Rotifera</taxon>
        <taxon>Eurotatoria</taxon>
        <taxon>Bdelloidea</taxon>
        <taxon>Philodinida</taxon>
        <taxon>Philodinidae</taxon>
        <taxon>Didymodactylos</taxon>
    </lineage>
</organism>
<name>A0A8S2I2P4_9BILA</name>
<dbReference type="Proteomes" id="UP000682733">
    <property type="component" value="Unassembled WGS sequence"/>
</dbReference>
<dbReference type="EMBL" id="CAJNOK010003558">
    <property type="protein sequence ID" value="CAF0906045.1"/>
    <property type="molecule type" value="Genomic_DNA"/>
</dbReference>
<feature type="non-terminal residue" evidence="2">
    <location>
        <position position="1"/>
    </location>
</feature>
<reference evidence="2" key="1">
    <citation type="submission" date="2021-02" db="EMBL/GenBank/DDBJ databases">
        <authorList>
            <person name="Nowell W R."/>
        </authorList>
    </citation>
    <scope>NUCLEOTIDE SEQUENCE</scope>
</reference>
<comment type="caution">
    <text evidence="2">The sequence shown here is derived from an EMBL/GenBank/DDBJ whole genome shotgun (WGS) entry which is preliminary data.</text>
</comment>
<accession>A0A8S2I2P4</accession>
<dbReference type="Proteomes" id="UP000677228">
    <property type="component" value="Unassembled WGS sequence"/>
</dbReference>
<sequence length="233" mass="26814">YDESRSKVPECNRSRQLLSLFDMPLMTLINSLLASQTFYFVPNNDPGNLIITSGVFISRSKPSISLNEIFNIPISTNNMSYRVHNLSRFLRSDYKRNTSLRCGKSNDGNIDNTNNDDNIIIKKFAIVNLLYKYELTCGKKVQLKSMKCKRNSVMDYYLISNGYSFKSEELIQLLHGNHINKLQLLGFMNDANHINIISKTLSKIQLELKKTKQSIDLNIIKLSYRIESKTIGR</sequence>
<evidence type="ECO:0000313" key="1">
    <source>
        <dbReference type="EMBL" id="CAF0906045.1"/>
    </source>
</evidence>
<dbReference type="EMBL" id="CAJOBA010003559">
    <property type="protein sequence ID" value="CAF3685931.1"/>
    <property type="molecule type" value="Genomic_DNA"/>
</dbReference>
<dbReference type="AlphaFoldDB" id="A0A8S2I2P4"/>
<protein>
    <submittedName>
        <fullName evidence="2">Uncharacterized protein</fullName>
    </submittedName>
</protein>
<evidence type="ECO:0000313" key="3">
    <source>
        <dbReference type="Proteomes" id="UP000682733"/>
    </source>
</evidence>